<evidence type="ECO:0008006" key="4">
    <source>
        <dbReference type="Google" id="ProtNLM"/>
    </source>
</evidence>
<dbReference type="Proteomes" id="UP000290809">
    <property type="component" value="Unassembled WGS sequence"/>
</dbReference>
<protein>
    <recommendedName>
        <fullName evidence="4">G-protein coupled receptors family 1 profile domain-containing protein</fullName>
    </recommendedName>
</protein>
<evidence type="ECO:0000313" key="3">
    <source>
        <dbReference type="Proteomes" id="UP000290809"/>
    </source>
</evidence>
<keyword evidence="1" id="KW-1133">Transmembrane helix</keyword>
<organism evidence="2 3">
    <name type="scientific">Schistosoma bovis</name>
    <name type="common">Blood fluke</name>
    <dbReference type="NCBI Taxonomy" id="6184"/>
    <lineage>
        <taxon>Eukaryota</taxon>
        <taxon>Metazoa</taxon>
        <taxon>Spiralia</taxon>
        <taxon>Lophotrochozoa</taxon>
        <taxon>Platyhelminthes</taxon>
        <taxon>Trematoda</taxon>
        <taxon>Digenea</taxon>
        <taxon>Strigeidida</taxon>
        <taxon>Schistosomatoidea</taxon>
        <taxon>Schistosomatidae</taxon>
        <taxon>Schistosoma</taxon>
    </lineage>
</organism>
<sequence>MNQTFINLTNLRSDTNLTLYRENNIEIYSAFFVQTTICIIGAILNIINVIVLSHKQFEATPYLFMTALSLTDTGILLVHLPSGWASYEKSISSERRPVLRFHLNANQEKLGHIN</sequence>
<keyword evidence="3" id="KW-1185">Reference proteome</keyword>
<reference evidence="2 3" key="1">
    <citation type="journal article" date="2019" name="PLoS Pathog.">
        <title>Genome sequence of the bovine parasite Schistosoma bovis Tanzania.</title>
        <authorList>
            <person name="Oey H."/>
            <person name="Zakrzewski M."/>
            <person name="Gobert G."/>
            <person name="Gravermann K."/>
            <person name="Stoye J."/>
            <person name="Jones M."/>
            <person name="Mcmanus D."/>
            <person name="Krause L."/>
        </authorList>
    </citation>
    <scope>NUCLEOTIDE SEQUENCE [LARGE SCALE GENOMIC DNA]</scope>
    <source>
        <strain evidence="2 3">TAN1997</strain>
    </source>
</reference>
<evidence type="ECO:0000256" key="1">
    <source>
        <dbReference type="SAM" id="Phobius"/>
    </source>
</evidence>
<accession>A0A430PX50</accession>
<dbReference type="Gene3D" id="1.20.1070.10">
    <property type="entry name" value="Rhodopsin 7-helix transmembrane proteins"/>
    <property type="match status" value="1"/>
</dbReference>
<feature type="transmembrane region" description="Helical" evidence="1">
    <location>
        <begin position="27"/>
        <end position="50"/>
    </location>
</feature>
<evidence type="ECO:0000313" key="2">
    <source>
        <dbReference type="EMBL" id="RTG80030.1"/>
    </source>
</evidence>
<comment type="caution">
    <text evidence="2">The sequence shown here is derived from an EMBL/GenBank/DDBJ whole genome shotgun (WGS) entry which is preliminary data.</text>
</comment>
<dbReference type="SUPFAM" id="SSF81321">
    <property type="entry name" value="Family A G protein-coupled receptor-like"/>
    <property type="match status" value="1"/>
</dbReference>
<keyword evidence="1" id="KW-0812">Transmembrane</keyword>
<feature type="transmembrane region" description="Helical" evidence="1">
    <location>
        <begin position="62"/>
        <end position="80"/>
    </location>
</feature>
<dbReference type="EMBL" id="QMKO01004615">
    <property type="protein sequence ID" value="RTG80030.1"/>
    <property type="molecule type" value="Genomic_DNA"/>
</dbReference>
<keyword evidence="1" id="KW-0472">Membrane</keyword>
<dbReference type="AlphaFoldDB" id="A0A430PX50"/>
<proteinExistence type="predicted"/>
<name>A0A430PX50_SCHBO</name>
<gene>
    <name evidence="2" type="ORF">DC041_0006271</name>
</gene>